<dbReference type="HOGENOM" id="CLU_078829_0_0_1"/>
<protein>
    <submittedName>
        <fullName evidence="2">Uncharacterized protein</fullName>
    </submittedName>
</protein>
<dbReference type="RefSeq" id="XP_009654693.1">
    <property type="nucleotide sequence ID" value="XM_009656398.1"/>
</dbReference>
<dbReference type="Proteomes" id="UP000001611">
    <property type="component" value="Unassembled WGS sequence"/>
</dbReference>
<feature type="compositionally biased region" description="Acidic residues" evidence="1">
    <location>
        <begin position="174"/>
        <end position="192"/>
    </location>
</feature>
<feature type="compositionally biased region" description="Basic and acidic residues" evidence="1">
    <location>
        <begin position="109"/>
        <end position="147"/>
    </location>
</feature>
<dbReference type="eggNOG" id="ENOG502RK4W">
    <property type="taxonomic scope" value="Eukaryota"/>
</dbReference>
<dbReference type="OrthoDB" id="4851671at2759"/>
<reference evidence="2 3" key="1">
    <citation type="submission" date="2008-03" db="EMBL/GenBank/DDBJ databases">
        <title>The Genome Sequence of Verticillium dahliae VdLs.17.</title>
        <authorList>
            <consortium name="The Broad Institute Genome Sequencing Platform"/>
            <person name="Ma L.-J.J."/>
            <person name="Klosterman S.J."/>
            <person name="Subbarao K."/>
            <person name="Dobinson K."/>
            <person name="Veronese P."/>
            <person name="Kang S."/>
            <person name="Gold S.E."/>
            <person name="Young S."/>
            <person name="Jaffe D."/>
            <person name="Gnerre S."/>
            <person name="Berlin A."/>
            <person name="Heiman D."/>
            <person name="Hepburn T."/>
            <person name="Sykes S."/>
            <person name="Alvarado L."/>
            <person name="Kodira C.D."/>
            <person name="Lander E."/>
            <person name="Galagan J."/>
            <person name="Nusbaum C."/>
            <person name="Birren B."/>
        </authorList>
    </citation>
    <scope>NUCLEOTIDE SEQUENCE [LARGE SCALE GENOMIC DNA]</scope>
    <source>
        <strain evidence="3">VdLs.17 / ATCC MYA-4575 / FGSC 10137</strain>
    </source>
</reference>
<dbReference type="AlphaFoldDB" id="G2XBG1"/>
<feature type="compositionally biased region" description="Low complexity" evidence="1">
    <location>
        <begin position="54"/>
        <end position="81"/>
    </location>
</feature>
<proteinExistence type="predicted"/>
<reference evidence="3" key="2">
    <citation type="journal article" date="2011" name="PLoS Pathog.">
        <title>Comparative genomics yields insights into niche adaptation of plant vascular wilt pathogens.</title>
        <authorList>
            <person name="Klosterman S.J."/>
            <person name="Subbarao K.V."/>
            <person name="Kang S."/>
            <person name="Veronese P."/>
            <person name="Gold S.E."/>
            <person name="Thomma B.P.H.J."/>
            <person name="Chen Z."/>
            <person name="Henrissat B."/>
            <person name="Lee Y.-H."/>
            <person name="Park J."/>
            <person name="Garcia-Pedrajas M.D."/>
            <person name="Barbara D.J."/>
            <person name="Anchieta A."/>
            <person name="de Jonge R."/>
            <person name="Santhanam P."/>
            <person name="Maruthachalam K."/>
            <person name="Atallah Z."/>
            <person name="Amyotte S.G."/>
            <person name="Paz Z."/>
            <person name="Inderbitzin P."/>
            <person name="Hayes R.J."/>
            <person name="Heiman D.I."/>
            <person name="Young S."/>
            <person name="Zeng Q."/>
            <person name="Engels R."/>
            <person name="Galagan J."/>
            <person name="Cuomo C.A."/>
            <person name="Dobinson K.F."/>
            <person name="Ma L.-J."/>
        </authorList>
    </citation>
    <scope>NUCLEOTIDE SEQUENCE [LARGE SCALE GENOMIC DNA]</scope>
    <source>
        <strain evidence="3">VdLs.17 / ATCC MYA-4575 / FGSC 10137</strain>
    </source>
</reference>
<dbReference type="InParanoid" id="G2XBG1"/>
<evidence type="ECO:0000313" key="2">
    <source>
        <dbReference type="EMBL" id="EGY16329.1"/>
    </source>
</evidence>
<feature type="compositionally biased region" description="Low complexity" evidence="1">
    <location>
        <begin position="198"/>
        <end position="210"/>
    </location>
</feature>
<dbReference type="GeneID" id="20708956"/>
<dbReference type="OMA" id="ADFNAIY"/>
<dbReference type="KEGG" id="vda:VDAG_07493"/>
<sequence>MERAMAPTNTGPSSGPLPTTTDFNTIYNRIALASAKQASFLTSMRAKYPSLQRPSASSSAAASSAGFSAPSTATTPGAGPTMAQIRAAHEDDAALRFEPINAGLGYRPSKAETETDAATRELGRKLLGKRGREQQRRGQDVRRRVVVEESDDDEGRSGVGRRKRARVVPQAEVRDEEEGDAAGDEDMDDGEPDTTIGVAEVEAEPVVEPPTLTKAVAEMNDGAQSKKKKKKSKNKSKTRAE</sequence>
<feature type="compositionally biased region" description="Basic residues" evidence="1">
    <location>
        <begin position="225"/>
        <end position="241"/>
    </location>
</feature>
<keyword evidence="3" id="KW-1185">Reference proteome</keyword>
<accession>G2XBG1</accession>
<feature type="region of interest" description="Disordered" evidence="1">
    <location>
        <begin position="48"/>
        <end position="241"/>
    </location>
</feature>
<name>G2XBG1_VERDV</name>
<dbReference type="EMBL" id="DS572711">
    <property type="protein sequence ID" value="EGY16329.1"/>
    <property type="molecule type" value="Genomic_DNA"/>
</dbReference>
<evidence type="ECO:0000256" key="1">
    <source>
        <dbReference type="SAM" id="MobiDB-lite"/>
    </source>
</evidence>
<feature type="compositionally biased region" description="Low complexity" evidence="1">
    <location>
        <begin position="7"/>
        <end position="21"/>
    </location>
</feature>
<organism evidence="2 3">
    <name type="scientific">Verticillium dahliae (strain VdLs.17 / ATCC MYA-4575 / FGSC 10137)</name>
    <name type="common">Verticillium wilt</name>
    <dbReference type="NCBI Taxonomy" id="498257"/>
    <lineage>
        <taxon>Eukaryota</taxon>
        <taxon>Fungi</taxon>
        <taxon>Dikarya</taxon>
        <taxon>Ascomycota</taxon>
        <taxon>Pezizomycotina</taxon>
        <taxon>Sordariomycetes</taxon>
        <taxon>Hypocreomycetidae</taxon>
        <taxon>Glomerellales</taxon>
        <taxon>Plectosphaerellaceae</taxon>
        <taxon>Verticillium</taxon>
    </lineage>
</organism>
<evidence type="ECO:0000313" key="3">
    <source>
        <dbReference type="Proteomes" id="UP000001611"/>
    </source>
</evidence>
<gene>
    <name evidence="2" type="ORF">VDAG_07493</name>
</gene>
<feature type="region of interest" description="Disordered" evidence="1">
    <location>
        <begin position="1"/>
        <end position="22"/>
    </location>
</feature>